<dbReference type="Gene3D" id="3.40.50.1000">
    <property type="entry name" value="HAD superfamily/HAD-like"/>
    <property type="match status" value="1"/>
</dbReference>
<dbReference type="InterPro" id="IPR006439">
    <property type="entry name" value="HAD-SF_hydro_IA"/>
</dbReference>
<keyword evidence="1" id="KW-0378">Hydrolase</keyword>
<organism evidence="1 2">
    <name type="scientific">Faecalibacterium langellae</name>
    <dbReference type="NCBI Taxonomy" id="3435293"/>
    <lineage>
        <taxon>Bacteria</taxon>
        <taxon>Bacillati</taxon>
        <taxon>Bacillota</taxon>
        <taxon>Clostridia</taxon>
        <taxon>Eubacteriales</taxon>
        <taxon>Oscillospiraceae</taxon>
        <taxon>Faecalibacterium</taxon>
    </lineage>
</organism>
<dbReference type="SFLD" id="SFLDG01129">
    <property type="entry name" value="C1.5:_HAD__Beta-PGM__Phosphata"/>
    <property type="match status" value="1"/>
</dbReference>
<name>A0A2A6ZCT5_9FIRM</name>
<dbReference type="Pfam" id="PF13419">
    <property type="entry name" value="HAD_2"/>
    <property type="match status" value="1"/>
</dbReference>
<dbReference type="InterPro" id="IPR036412">
    <property type="entry name" value="HAD-like_sf"/>
</dbReference>
<dbReference type="PANTHER" id="PTHR18901">
    <property type="entry name" value="2-DEOXYGLUCOSE-6-PHOSPHATE PHOSPHATASE 2"/>
    <property type="match status" value="1"/>
</dbReference>
<dbReference type="InterPro" id="IPR041492">
    <property type="entry name" value="HAD_2"/>
</dbReference>
<gene>
    <name evidence="1" type="ORF">CGS46_04340</name>
</gene>
<dbReference type="Proteomes" id="UP000220752">
    <property type="component" value="Unassembled WGS sequence"/>
</dbReference>
<evidence type="ECO:0000313" key="2">
    <source>
        <dbReference type="Proteomes" id="UP000220752"/>
    </source>
</evidence>
<evidence type="ECO:0000313" key="1">
    <source>
        <dbReference type="EMBL" id="PDX59205.1"/>
    </source>
</evidence>
<dbReference type="PANTHER" id="PTHR18901:SF38">
    <property type="entry name" value="PSEUDOURIDINE-5'-PHOSPHATASE"/>
    <property type="match status" value="1"/>
</dbReference>
<dbReference type="NCBIfam" id="TIGR01509">
    <property type="entry name" value="HAD-SF-IA-v3"/>
    <property type="match status" value="1"/>
</dbReference>
<dbReference type="InterPro" id="IPR023198">
    <property type="entry name" value="PGP-like_dom2"/>
</dbReference>
<dbReference type="EMBL" id="NMTQ01000020">
    <property type="protein sequence ID" value="PDX59205.1"/>
    <property type="molecule type" value="Genomic_DNA"/>
</dbReference>
<sequence>MHCKQWIFDMDGTLTDSMTVVWEGAPDALLRRYGRTPRGDLRATLLNMGMQEGAQYLIREYGLPLTEESYFSVMREVIAELYETVELKPGVRTMLAKLQAEGARMCICSNTWAEQCRTVLTRLGIAQYFSFIVEAQGVLHKSHPEVFFECMSRLGGADPAACAVCEDAVYAAATAHKAGYYVIGIADRTSAADEPEMRRICSQFVPRWDMLDWTRV</sequence>
<dbReference type="SFLD" id="SFLDS00003">
    <property type="entry name" value="Haloacid_Dehalogenase"/>
    <property type="match status" value="1"/>
</dbReference>
<protein>
    <submittedName>
        <fullName evidence="1">Hydrolase</fullName>
    </submittedName>
</protein>
<reference evidence="1 2" key="1">
    <citation type="journal article" date="2017" name="Front. Microbiol.">
        <title>New Insights into the Diversity of the Genus Faecalibacterium.</title>
        <authorList>
            <person name="Benevides L."/>
            <person name="Burman S."/>
            <person name="Martin R."/>
            <person name="Robert V."/>
            <person name="Thomas M."/>
            <person name="Miquel S."/>
            <person name="Chain F."/>
            <person name="Sokol H."/>
            <person name="Bermudez-Humaran L.G."/>
            <person name="Morrison M."/>
            <person name="Langella P."/>
            <person name="Azevedo V.A."/>
            <person name="Chatel J.M."/>
            <person name="Soares S."/>
        </authorList>
    </citation>
    <scope>NUCLEOTIDE SEQUENCE [LARGE SCALE GENOMIC DNA]</scope>
    <source>
        <strain evidence="2">CNCM I-4540</strain>
    </source>
</reference>
<dbReference type="GO" id="GO:0016787">
    <property type="term" value="F:hydrolase activity"/>
    <property type="evidence" value="ECO:0007669"/>
    <property type="project" value="UniProtKB-KW"/>
</dbReference>
<dbReference type="InterPro" id="IPR023214">
    <property type="entry name" value="HAD_sf"/>
</dbReference>
<comment type="caution">
    <text evidence="1">The sequence shown here is derived from an EMBL/GenBank/DDBJ whole genome shotgun (WGS) entry which is preliminary data.</text>
</comment>
<keyword evidence="2" id="KW-1185">Reference proteome</keyword>
<dbReference type="SUPFAM" id="SSF56784">
    <property type="entry name" value="HAD-like"/>
    <property type="match status" value="1"/>
</dbReference>
<dbReference type="Gene3D" id="1.10.150.240">
    <property type="entry name" value="Putative phosphatase, domain 2"/>
    <property type="match status" value="1"/>
</dbReference>
<proteinExistence type="predicted"/>
<accession>A0A2A6ZCT5</accession>
<dbReference type="AlphaFoldDB" id="A0A2A6ZCT5"/>